<dbReference type="InterPro" id="IPR013320">
    <property type="entry name" value="ConA-like_dom_sf"/>
</dbReference>
<proteinExistence type="predicted"/>
<gene>
    <name evidence="5" type="ORF">AsAng_0003010</name>
</gene>
<feature type="domain" description="LamG-like jellyroll fold" evidence="4">
    <location>
        <begin position="330"/>
        <end position="491"/>
    </location>
</feature>
<evidence type="ECO:0000313" key="6">
    <source>
        <dbReference type="Proteomes" id="UP001060919"/>
    </source>
</evidence>
<sequence length="591" mass="63610">MNKTIPFFIALLMLTGQVQAQISNGLVAYYPFSGNANDAVGTIHGTTNHVTLTTDRLGNSNAAYAFTTSGNPSFIDLGNSFNTTTSGNAATFSFSIWFKRSDLSKGMQLLHKHGNNWCGELTAQFAIGVESNGKIYSNYYNASTGTVAGLKANYEKSIALVTDTAWHHLVVTYDGTQAAGQKRATLYLDNAPLASTLTNNGTDVDSIPALGSHLGIGYSLSSTGALCGSNSYGTNGSIDDIRLYNRLLTNCDIKDLYVEGDSLEGVVAHYPFSGNANDAVGTIHGNSSNVTLVADRFNTPNSAYEFTTNGSPSFIDLGNNFNDITSHLGATFSVSIWFKRSNLSRGIQLFHKHGNAWCGEVSHQFAIGVKSNGQIYGNYYDASAGTAAALNANYENSDTTILDTAWHHLVVTYNGVVPVGQKRMHLYLDNLLLASTTTNNGSDAFAIAPLTSHLGIGASLNSNGSFCGNSNYGSDGLIDDIHIYNRLLSDCDVNDLYTPNTTTSTTSITRPIEELVLYPNPAQDWLTVTLTTKDYQNTQLQIINTTGQILQHQTVSAPKVSIPTKQLAKGVYFVRLLNDTKVVGIQKFIKN</sequence>
<evidence type="ECO:0000313" key="5">
    <source>
        <dbReference type="EMBL" id="BDS09597.1"/>
    </source>
</evidence>
<accession>A0A915VKB0</accession>
<dbReference type="InterPro" id="IPR026444">
    <property type="entry name" value="Secre_tail"/>
</dbReference>
<evidence type="ECO:0000256" key="3">
    <source>
        <dbReference type="SAM" id="SignalP"/>
    </source>
</evidence>
<dbReference type="Proteomes" id="UP001060919">
    <property type="component" value="Chromosome"/>
</dbReference>
<dbReference type="KEGG" id="aup:AsAng_0003010"/>
<keyword evidence="6" id="KW-1185">Reference proteome</keyword>
<dbReference type="InterPro" id="IPR006558">
    <property type="entry name" value="LamG-like"/>
</dbReference>
<dbReference type="Pfam" id="PF18962">
    <property type="entry name" value="Por_Secre_tail"/>
    <property type="match status" value="1"/>
</dbReference>
<dbReference type="GO" id="GO:0004553">
    <property type="term" value="F:hydrolase activity, hydrolyzing O-glycosyl compounds"/>
    <property type="evidence" value="ECO:0007669"/>
    <property type="project" value="UniProtKB-ARBA"/>
</dbReference>
<keyword evidence="2" id="KW-1015">Disulfide bond</keyword>
<dbReference type="GO" id="GO:0005975">
    <property type="term" value="P:carbohydrate metabolic process"/>
    <property type="evidence" value="ECO:0007669"/>
    <property type="project" value="UniProtKB-ARBA"/>
</dbReference>
<feature type="signal peptide" evidence="3">
    <location>
        <begin position="1"/>
        <end position="20"/>
    </location>
</feature>
<dbReference type="Gene3D" id="2.60.120.200">
    <property type="match status" value="2"/>
</dbReference>
<evidence type="ECO:0000256" key="1">
    <source>
        <dbReference type="ARBA" id="ARBA00022729"/>
    </source>
</evidence>
<evidence type="ECO:0000256" key="2">
    <source>
        <dbReference type="ARBA" id="ARBA00023157"/>
    </source>
</evidence>
<organism evidence="5 6">
    <name type="scientific">Aureispira anguillae</name>
    <dbReference type="NCBI Taxonomy" id="2864201"/>
    <lineage>
        <taxon>Bacteria</taxon>
        <taxon>Pseudomonadati</taxon>
        <taxon>Bacteroidota</taxon>
        <taxon>Saprospiria</taxon>
        <taxon>Saprospirales</taxon>
        <taxon>Saprospiraceae</taxon>
        <taxon>Aureispira</taxon>
    </lineage>
</organism>
<dbReference type="AlphaFoldDB" id="A0A915VKB0"/>
<dbReference type="SUPFAM" id="SSF49899">
    <property type="entry name" value="Concanavalin A-like lectins/glucanases"/>
    <property type="match status" value="2"/>
</dbReference>
<reference evidence="5" key="1">
    <citation type="submission" date="2022-09" db="EMBL/GenBank/DDBJ databases">
        <title>Aureispira anguillicida sp. nov., isolated from Leptocephalus of Japanese eel Anguilla japonica.</title>
        <authorList>
            <person name="Yuasa K."/>
            <person name="Mekata T."/>
            <person name="Ikunari K."/>
        </authorList>
    </citation>
    <scope>NUCLEOTIDE SEQUENCE</scope>
    <source>
        <strain evidence="5">EL160426</strain>
    </source>
</reference>
<protein>
    <submittedName>
        <fullName evidence="5">T9SS type A sorting domain-containing protein</fullName>
    </submittedName>
</protein>
<feature type="chain" id="PRO_5037057268" evidence="3">
    <location>
        <begin position="21"/>
        <end position="591"/>
    </location>
</feature>
<dbReference type="Pfam" id="PF13385">
    <property type="entry name" value="Laminin_G_3"/>
    <property type="match status" value="2"/>
</dbReference>
<dbReference type="SMART" id="SM00560">
    <property type="entry name" value="LamGL"/>
    <property type="match status" value="1"/>
</dbReference>
<evidence type="ECO:0000259" key="4">
    <source>
        <dbReference type="SMART" id="SM00560"/>
    </source>
</evidence>
<dbReference type="RefSeq" id="WP_264790971.1">
    <property type="nucleotide sequence ID" value="NZ_AP026867.1"/>
</dbReference>
<dbReference type="NCBIfam" id="TIGR04183">
    <property type="entry name" value="Por_Secre_tail"/>
    <property type="match status" value="1"/>
</dbReference>
<keyword evidence="1 3" id="KW-0732">Signal</keyword>
<dbReference type="EMBL" id="AP026867">
    <property type="protein sequence ID" value="BDS09597.1"/>
    <property type="molecule type" value="Genomic_DNA"/>
</dbReference>
<name>A0A915VKB0_9BACT</name>